<accession>A0ABR1VJE7</accession>
<dbReference type="InterPro" id="IPR051609">
    <property type="entry name" value="NmrA/Isoflavone_reductase-like"/>
</dbReference>
<dbReference type="EMBL" id="JAQQWN010000008">
    <property type="protein sequence ID" value="KAK8071262.1"/>
    <property type="molecule type" value="Genomic_DNA"/>
</dbReference>
<proteinExistence type="inferred from homology"/>
<comment type="similarity">
    <text evidence="1">Belongs to the NmrA-type oxidoreductase family. Isoflavone reductase subfamily.</text>
</comment>
<dbReference type="InterPro" id="IPR036291">
    <property type="entry name" value="NAD(P)-bd_dom_sf"/>
</dbReference>
<dbReference type="RefSeq" id="XP_066665070.1">
    <property type="nucleotide sequence ID" value="XM_066815780.1"/>
</dbReference>
<evidence type="ECO:0000256" key="1">
    <source>
        <dbReference type="ARBA" id="ARBA00005725"/>
    </source>
</evidence>
<organism evidence="6 7">
    <name type="scientific">Apiospora hydei</name>
    <dbReference type="NCBI Taxonomy" id="1337664"/>
    <lineage>
        <taxon>Eukaryota</taxon>
        <taxon>Fungi</taxon>
        <taxon>Dikarya</taxon>
        <taxon>Ascomycota</taxon>
        <taxon>Pezizomycotina</taxon>
        <taxon>Sordariomycetes</taxon>
        <taxon>Xylariomycetidae</taxon>
        <taxon>Amphisphaeriales</taxon>
        <taxon>Apiosporaceae</taxon>
        <taxon>Apiospora</taxon>
    </lineage>
</organism>
<dbReference type="CDD" id="cd05259">
    <property type="entry name" value="PCBER_SDR_a"/>
    <property type="match status" value="1"/>
</dbReference>
<comment type="caution">
    <text evidence="6">The sequence shown here is derived from an EMBL/GenBank/DDBJ whole genome shotgun (WGS) entry which is preliminary data.</text>
</comment>
<dbReference type="Proteomes" id="UP001433268">
    <property type="component" value="Unassembled WGS sequence"/>
</dbReference>
<evidence type="ECO:0000256" key="3">
    <source>
        <dbReference type="ARBA" id="ARBA00023002"/>
    </source>
</evidence>
<keyword evidence="3" id="KW-0560">Oxidoreductase</keyword>
<dbReference type="Gene3D" id="3.40.50.720">
    <property type="entry name" value="NAD(P)-binding Rossmann-like Domain"/>
    <property type="match status" value="1"/>
</dbReference>
<name>A0ABR1VJE7_9PEZI</name>
<evidence type="ECO:0000313" key="7">
    <source>
        <dbReference type="Proteomes" id="UP001433268"/>
    </source>
</evidence>
<evidence type="ECO:0000259" key="5">
    <source>
        <dbReference type="Pfam" id="PF13460"/>
    </source>
</evidence>
<evidence type="ECO:0000256" key="2">
    <source>
        <dbReference type="ARBA" id="ARBA00022857"/>
    </source>
</evidence>
<dbReference type="InterPro" id="IPR045312">
    <property type="entry name" value="PCBER-like"/>
</dbReference>
<dbReference type="PANTHER" id="PTHR47706">
    <property type="entry name" value="NMRA-LIKE FAMILY PROTEIN"/>
    <property type="match status" value="1"/>
</dbReference>
<keyword evidence="2" id="KW-0521">NADP</keyword>
<dbReference type="Gene3D" id="3.90.25.10">
    <property type="entry name" value="UDP-galactose 4-epimerase, domain 1"/>
    <property type="match status" value="1"/>
</dbReference>
<feature type="region of interest" description="Disordered" evidence="4">
    <location>
        <begin position="50"/>
        <end position="69"/>
    </location>
</feature>
<dbReference type="PANTHER" id="PTHR47706:SF9">
    <property type="entry name" value="NMRA-LIKE DOMAIN-CONTAINING PROTEIN-RELATED"/>
    <property type="match status" value="1"/>
</dbReference>
<keyword evidence="7" id="KW-1185">Reference proteome</keyword>
<sequence>MSSIRKVAMFGQRKNKTNSPTHPIPGLRQLRCPNNRRSPQAGFEVTIFTRPAGTSSSSSSNPNPTRSFPAEAGSIVELDYSDVAKLTPALAGHDAVVSVLGPGAIAHEVPLVDAAEAAGVKRFVVNDFGWGQNPRSYPEMVEVGSRRHVAWDRAKEKAKANSGFTWTGVTIGNPIDWALRRFPRMGFNVADHTAVIYDSGTEFFTGTTLEGIGQAVAGVLSHPEETANRFVKARSIKTCQNELLEAFQKESSGEPWTVKHEKVADLLERGLQKHQAGTPGWILDMLVAQLYEEGSARCVVAASREDSDAELLGIRKETAREVVAKALGK</sequence>
<feature type="region of interest" description="Disordered" evidence="4">
    <location>
        <begin position="12"/>
        <end position="34"/>
    </location>
</feature>
<evidence type="ECO:0000256" key="4">
    <source>
        <dbReference type="SAM" id="MobiDB-lite"/>
    </source>
</evidence>
<evidence type="ECO:0000313" key="6">
    <source>
        <dbReference type="EMBL" id="KAK8071262.1"/>
    </source>
</evidence>
<dbReference type="Pfam" id="PF13460">
    <property type="entry name" value="NAD_binding_10"/>
    <property type="match status" value="1"/>
</dbReference>
<protein>
    <recommendedName>
        <fullName evidence="5">NAD(P)-binding domain-containing protein</fullName>
    </recommendedName>
</protein>
<reference evidence="6 7" key="1">
    <citation type="submission" date="2023-01" db="EMBL/GenBank/DDBJ databases">
        <title>Analysis of 21 Apiospora genomes using comparative genomics revels a genus with tremendous synthesis potential of carbohydrate active enzymes and secondary metabolites.</title>
        <authorList>
            <person name="Sorensen T."/>
        </authorList>
    </citation>
    <scope>NUCLEOTIDE SEQUENCE [LARGE SCALE GENOMIC DNA]</scope>
    <source>
        <strain evidence="6 7">CBS 114990</strain>
    </source>
</reference>
<dbReference type="GeneID" id="92048840"/>
<gene>
    <name evidence="6" type="ORF">PG997_011465</name>
</gene>
<dbReference type="InterPro" id="IPR016040">
    <property type="entry name" value="NAD(P)-bd_dom"/>
</dbReference>
<dbReference type="SUPFAM" id="SSF51735">
    <property type="entry name" value="NAD(P)-binding Rossmann-fold domains"/>
    <property type="match status" value="1"/>
</dbReference>
<feature type="domain" description="NAD(P)-binding" evidence="5">
    <location>
        <begin position="61"/>
        <end position="176"/>
    </location>
</feature>